<gene>
    <name evidence="2" type="ORF">CTI12_AA591550</name>
</gene>
<sequence length="103" mass="11658">MQFTLYFLGDGYLKSWIITEPEVKFSPRAREDECLILASDVLWDVMFMRKHVKLLENGSLFGTKGIVECPLKGSKDNTSSGQFNNACVTKRKQRQHICDSGGP</sequence>
<comment type="caution">
    <text evidence="2">The sequence shown here is derived from an EMBL/GenBank/DDBJ whole genome shotgun (WGS) entry which is preliminary data.</text>
</comment>
<proteinExistence type="predicted"/>
<reference evidence="2 3" key="1">
    <citation type="journal article" date="2018" name="Mol. Plant">
        <title>The genome of Artemisia annua provides insight into the evolution of Asteraceae family and artemisinin biosynthesis.</title>
        <authorList>
            <person name="Shen Q."/>
            <person name="Zhang L."/>
            <person name="Liao Z."/>
            <person name="Wang S."/>
            <person name="Yan T."/>
            <person name="Shi P."/>
            <person name="Liu M."/>
            <person name="Fu X."/>
            <person name="Pan Q."/>
            <person name="Wang Y."/>
            <person name="Lv Z."/>
            <person name="Lu X."/>
            <person name="Zhang F."/>
            <person name="Jiang W."/>
            <person name="Ma Y."/>
            <person name="Chen M."/>
            <person name="Hao X."/>
            <person name="Li L."/>
            <person name="Tang Y."/>
            <person name="Lv G."/>
            <person name="Zhou Y."/>
            <person name="Sun X."/>
            <person name="Brodelius P.E."/>
            <person name="Rose J.K.C."/>
            <person name="Tang K."/>
        </authorList>
    </citation>
    <scope>NUCLEOTIDE SEQUENCE [LARGE SCALE GENOMIC DNA]</scope>
    <source>
        <strain evidence="3">cv. Huhao1</strain>
        <tissue evidence="2">Leaf</tissue>
    </source>
</reference>
<dbReference type="Proteomes" id="UP000245207">
    <property type="component" value="Unassembled WGS sequence"/>
</dbReference>
<dbReference type="Pfam" id="PF00481">
    <property type="entry name" value="PP2C"/>
    <property type="match status" value="1"/>
</dbReference>
<dbReference type="EMBL" id="PKPP01016907">
    <property type="protein sequence ID" value="PWA37342.1"/>
    <property type="molecule type" value="Genomic_DNA"/>
</dbReference>
<evidence type="ECO:0000313" key="3">
    <source>
        <dbReference type="Proteomes" id="UP000245207"/>
    </source>
</evidence>
<dbReference type="Gene3D" id="3.60.40.10">
    <property type="entry name" value="PPM-type phosphatase domain"/>
    <property type="match status" value="1"/>
</dbReference>
<name>A0A2U1KKV8_ARTAN</name>
<dbReference type="InterPro" id="IPR036457">
    <property type="entry name" value="PPM-type-like_dom_sf"/>
</dbReference>
<dbReference type="AlphaFoldDB" id="A0A2U1KKV8"/>
<evidence type="ECO:0000259" key="1">
    <source>
        <dbReference type="Pfam" id="PF00481"/>
    </source>
</evidence>
<dbReference type="SUPFAM" id="SSF81606">
    <property type="entry name" value="PP2C-like"/>
    <property type="match status" value="1"/>
</dbReference>
<dbReference type="OrthoDB" id="10264738at2759"/>
<evidence type="ECO:0000313" key="2">
    <source>
        <dbReference type="EMBL" id="PWA37342.1"/>
    </source>
</evidence>
<accession>A0A2U1KKV8</accession>
<dbReference type="STRING" id="35608.A0A2U1KKV8"/>
<dbReference type="InterPro" id="IPR001932">
    <property type="entry name" value="PPM-type_phosphatase-like_dom"/>
</dbReference>
<protein>
    <submittedName>
        <fullName evidence="2">Protein phosphatase 2c</fullName>
    </submittedName>
</protein>
<organism evidence="2 3">
    <name type="scientific">Artemisia annua</name>
    <name type="common">Sweet wormwood</name>
    <dbReference type="NCBI Taxonomy" id="35608"/>
    <lineage>
        <taxon>Eukaryota</taxon>
        <taxon>Viridiplantae</taxon>
        <taxon>Streptophyta</taxon>
        <taxon>Embryophyta</taxon>
        <taxon>Tracheophyta</taxon>
        <taxon>Spermatophyta</taxon>
        <taxon>Magnoliopsida</taxon>
        <taxon>eudicotyledons</taxon>
        <taxon>Gunneridae</taxon>
        <taxon>Pentapetalae</taxon>
        <taxon>asterids</taxon>
        <taxon>campanulids</taxon>
        <taxon>Asterales</taxon>
        <taxon>Asteraceae</taxon>
        <taxon>Asteroideae</taxon>
        <taxon>Anthemideae</taxon>
        <taxon>Artemisiinae</taxon>
        <taxon>Artemisia</taxon>
    </lineage>
</organism>
<keyword evidence="3" id="KW-1185">Reference proteome</keyword>
<feature type="domain" description="PPM-type phosphatase" evidence="1">
    <location>
        <begin position="8"/>
        <end position="55"/>
    </location>
</feature>